<name>A0A7G9Y9G0_9EURY</name>
<dbReference type="Pfam" id="PF02006">
    <property type="entry name" value="PPS_PS"/>
    <property type="match status" value="1"/>
</dbReference>
<comment type="pathway">
    <text evidence="5">Cofactor biosynthesis; coenzyme A biosynthesis.</text>
</comment>
<dbReference type="GO" id="GO:0005524">
    <property type="term" value="F:ATP binding"/>
    <property type="evidence" value="ECO:0007669"/>
    <property type="project" value="UniProtKB-KW"/>
</dbReference>
<dbReference type="EMBL" id="MT630993">
    <property type="protein sequence ID" value="QNO44644.1"/>
    <property type="molecule type" value="Genomic_DNA"/>
</dbReference>
<dbReference type="GO" id="GO:0015937">
    <property type="term" value="P:coenzyme A biosynthetic process"/>
    <property type="evidence" value="ECO:0007669"/>
    <property type="project" value="UniProtKB-UniRule"/>
</dbReference>
<comment type="catalytic activity">
    <reaction evidence="5">
        <text>(R)-4-phosphopantoate + beta-alanine + ATP = (R)-4'-phosphopantothenate + AMP + diphosphate + H(+)</text>
        <dbReference type="Rhea" id="RHEA:27930"/>
        <dbReference type="ChEBI" id="CHEBI:10986"/>
        <dbReference type="ChEBI" id="CHEBI:15378"/>
        <dbReference type="ChEBI" id="CHEBI:30616"/>
        <dbReference type="ChEBI" id="CHEBI:33019"/>
        <dbReference type="ChEBI" id="CHEBI:57966"/>
        <dbReference type="ChEBI" id="CHEBI:61294"/>
        <dbReference type="ChEBI" id="CHEBI:456215"/>
        <dbReference type="EC" id="6.3.2.36"/>
    </reaction>
</comment>
<protein>
    <recommendedName>
        <fullName evidence="5">4-phosphopantoate--beta-alanine ligase</fullName>
        <ecNumber evidence="5">6.3.2.36</ecNumber>
    </recommendedName>
    <alternativeName>
        <fullName evidence="5">Phosphopantothenate synthetase</fullName>
        <shortName evidence="5">PPS</shortName>
    </alternativeName>
</protein>
<dbReference type="Gene3D" id="3.40.50.12640">
    <property type="entry name" value="Phosphopantoate/pantothenate synthetase"/>
    <property type="match status" value="1"/>
</dbReference>
<accession>A0A7G9Y9G0</accession>
<dbReference type="PANTHER" id="PTHR40695">
    <property type="entry name" value="4-PHOSPHOPANTOATE--BETA-ALANINE LIGASE"/>
    <property type="match status" value="1"/>
</dbReference>
<comment type="subunit">
    <text evidence="5">Homodimer.</text>
</comment>
<keyword evidence="1 5" id="KW-0436">Ligase</keyword>
<gene>
    <name evidence="6" type="ORF">GAFOMAFF_00013</name>
</gene>
<comment type="similarity">
    <text evidence="5">Belongs to the archaeal phosphopantothenate synthetase family.</text>
</comment>
<proteinExistence type="inferred from homology"/>
<keyword evidence="2 5" id="KW-0547">Nucleotide-binding</keyword>
<evidence type="ECO:0000256" key="2">
    <source>
        <dbReference type="ARBA" id="ARBA00022741"/>
    </source>
</evidence>
<organism evidence="6">
    <name type="scientific">Candidatus Methanogaster sp. ANME-2c ERB4</name>
    <dbReference type="NCBI Taxonomy" id="2759911"/>
    <lineage>
        <taxon>Archaea</taxon>
        <taxon>Methanobacteriati</taxon>
        <taxon>Methanobacteriota</taxon>
        <taxon>Stenosarchaea group</taxon>
        <taxon>Methanomicrobia</taxon>
        <taxon>Methanosarcinales</taxon>
        <taxon>ANME-2 cluster</taxon>
        <taxon>Candidatus Methanogasteraceae</taxon>
        <taxon>Candidatus Methanogaster</taxon>
    </lineage>
</organism>
<dbReference type="AlphaFoldDB" id="A0A7G9Y9G0"/>
<evidence type="ECO:0000256" key="4">
    <source>
        <dbReference type="ARBA" id="ARBA00022993"/>
    </source>
</evidence>
<evidence type="ECO:0000256" key="5">
    <source>
        <dbReference type="HAMAP-Rule" id="MF_02224"/>
    </source>
</evidence>
<feature type="binding site" evidence="5">
    <location>
        <begin position="180"/>
        <end position="182"/>
    </location>
    <ligand>
        <name>ATP</name>
        <dbReference type="ChEBI" id="CHEBI:30616"/>
    </ligand>
</feature>
<reference evidence="6" key="1">
    <citation type="submission" date="2020-06" db="EMBL/GenBank/DDBJ databases">
        <title>Unique genomic features of the anaerobic methanotrophic archaea.</title>
        <authorList>
            <person name="Chadwick G.L."/>
            <person name="Skennerton C.T."/>
            <person name="Laso-Perez R."/>
            <person name="Leu A.O."/>
            <person name="Speth D.R."/>
            <person name="Yu H."/>
            <person name="Morgan-Lang C."/>
            <person name="Hatzenpichler R."/>
            <person name="Goudeau D."/>
            <person name="Malmstrom R."/>
            <person name="Brazelton W.J."/>
            <person name="Woyke T."/>
            <person name="Hallam S.J."/>
            <person name="Tyson G.W."/>
            <person name="Wegener G."/>
            <person name="Boetius A."/>
            <person name="Orphan V."/>
        </authorList>
    </citation>
    <scope>NUCLEOTIDE SEQUENCE</scope>
</reference>
<dbReference type="UniPathway" id="UPA00241"/>
<dbReference type="HAMAP" id="MF_02224">
    <property type="entry name" value="PPS"/>
    <property type="match status" value="1"/>
</dbReference>
<feature type="binding site" evidence="5">
    <location>
        <begin position="186"/>
        <end position="187"/>
    </location>
    <ligand>
        <name>ATP</name>
        <dbReference type="ChEBI" id="CHEBI:30616"/>
    </ligand>
</feature>
<dbReference type="EC" id="6.3.2.36" evidence="5"/>
<keyword evidence="3 5" id="KW-0067">ATP-binding</keyword>
<feature type="binding site" evidence="5">
    <location>
        <position position="16"/>
    </location>
    <ligand>
        <name>ATP</name>
        <dbReference type="ChEBI" id="CHEBI:30616"/>
    </ligand>
</feature>
<feature type="binding site" evidence="5">
    <location>
        <position position="38"/>
    </location>
    <ligand>
        <name>ATP</name>
        <dbReference type="ChEBI" id="CHEBI:30616"/>
    </ligand>
</feature>
<evidence type="ECO:0000256" key="3">
    <source>
        <dbReference type="ARBA" id="ARBA00022840"/>
    </source>
</evidence>
<evidence type="ECO:0000256" key="1">
    <source>
        <dbReference type="ARBA" id="ARBA00022598"/>
    </source>
</evidence>
<dbReference type="NCBIfam" id="NF010324">
    <property type="entry name" value="PRK13761.1"/>
    <property type="match status" value="1"/>
</dbReference>
<dbReference type="PIRSF" id="PIRSF004853">
    <property type="entry name" value="UCP004853"/>
    <property type="match status" value="1"/>
</dbReference>
<comment type="function">
    <text evidence="5">Catalyzes the condensation of (R)-4-phosphopantoate and beta-alanine to 4'-phosphopantothenate in the CoA biosynthesis pathway.</text>
</comment>
<evidence type="ECO:0000313" key="6">
    <source>
        <dbReference type="EMBL" id="QNO44644.1"/>
    </source>
</evidence>
<dbReference type="NCBIfam" id="NF041123">
    <property type="entry name" value="phpantohe_syn_Arch"/>
    <property type="match status" value="1"/>
</dbReference>
<dbReference type="GO" id="GO:0016881">
    <property type="term" value="F:acid-amino acid ligase activity"/>
    <property type="evidence" value="ECO:0007669"/>
    <property type="project" value="UniProtKB-UniRule"/>
</dbReference>
<keyword evidence="4 5" id="KW-0173">Coenzyme A biosynthesis</keyword>
<dbReference type="PANTHER" id="PTHR40695:SF1">
    <property type="entry name" value="4-PHOSPHOPANTOATE--BETA-ALANINE LIGASE"/>
    <property type="match status" value="1"/>
</dbReference>
<feature type="binding site" evidence="5">
    <location>
        <begin position="198"/>
        <end position="199"/>
    </location>
    <ligand>
        <name>ATP</name>
        <dbReference type="ChEBI" id="CHEBI:30616"/>
    </ligand>
</feature>
<dbReference type="InterPro" id="IPR038138">
    <property type="entry name" value="PPS/PS_sf"/>
</dbReference>
<sequence>MSVPKNHPRYQSLKIRERLVEGVASGIASQVGLIAHGRGEAFDYLIGERTTASAMEGARAAAAMLLAAKNPVLSVNGNVAALVPNETIELGRILDATIEINLFYRTDERVRAIADHLRAHGASDLLGEHPDPDAALPLAHPRSLVCRDGIHAADVVLVPLEDGDRCQTLVDMRKSVIAIDLNPLSRTAQSATITIVDNVVRAIPNMIELVQQIRDFSEDRLTEIILQYDNHDALQSAIAEIVERGWRSELS</sequence>
<dbReference type="InterPro" id="IPR002855">
    <property type="entry name" value="PPS/PS"/>
</dbReference>